<evidence type="ECO:0000256" key="1">
    <source>
        <dbReference type="SAM" id="MobiDB-lite"/>
    </source>
</evidence>
<name>A0A061RCU1_9CHLO</name>
<sequence length="373" mass="42540">MSGFLEDRYNIKVFGVSDKDKALETLQRQLARGHGALPSFLKTTWHEIVGDSLKEYEIRVIDGEEYQAEGKTDFTYSVRVSVVAHRGGDLRTEREPPEKQSGLPYLEKVHSKSSQAAVLGQSNCICDSGRSGSNRLGTGSYLDRFGERRRMPPQDKQAGLSRRNSRAHRPPKAELRARSAQPKGGAAKAPSQTQGGVPERSPEQQSVGTRAARAWNDDRAASWYKERRRREAENKTRTKLKEKETLEKDWSFIRRQRAVRQERAHDLKLGDPRYAYHIRRWTAATAIQRRARAHFVEWTKTDAWRTRVLVHPELRLQLFLEYARRTEWAQLEVPGHLLAAWNMPAPSPVPQGDSGGEAARARKSRGLLSLWQT</sequence>
<accession>A0A061RCU1</accession>
<dbReference type="AlphaFoldDB" id="A0A061RCU1"/>
<organism evidence="2">
    <name type="scientific">Tetraselmis sp. GSL018</name>
    <dbReference type="NCBI Taxonomy" id="582737"/>
    <lineage>
        <taxon>Eukaryota</taxon>
        <taxon>Viridiplantae</taxon>
        <taxon>Chlorophyta</taxon>
        <taxon>core chlorophytes</taxon>
        <taxon>Chlorodendrophyceae</taxon>
        <taxon>Chlorodendrales</taxon>
        <taxon>Chlorodendraceae</taxon>
        <taxon>Tetraselmis</taxon>
    </lineage>
</organism>
<feature type="region of interest" description="Disordered" evidence="1">
    <location>
        <begin position="127"/>
        <end position="214"/>
    </location>
</feature>
<reference evidence="2" key="1">
    <citation type="submission" date="2014-05" db="EMBL/GenBank/DDBJ databases">
        <title>The transcriptome of the halophilic microalga Tetraselmis sp. GSL018 isolated from the Great Salt Lake, Utah.</title>
        <authorList>
            <person name="Jinkerson R.E."/>
            <person name="D'Adamo S."/>
            <person name="Posewitz M.C."/>
        </authorList>
    </citation>
    <scope>NUCLEOTIDE SEQUENCE</scope>
    <source>
        <strain evidence="2">GSL018</strain>
    </source>
</reference>
<proteinExistence type="predicted"/>
<evidence type="ECO:0000313" key="2">
    <source>
        <dbReference type="EMBL" id="JAC69793.1"/>
    </source>
</evidence>
<gene>
    <name evidence="2" type="ORF">TSPGSL018_5537</name>
</gene>
<dbReference type="EMBL" id="GBEZ01016458">
    <property type="protein sequence ID" value="JAC69793.1"/>
    <property type="molecule type" value="Transcribed_RNA"/>
</dbReference>
<feature type="compositionally biased region" description="Polar residues" evidence="1">
    <location>
        <begin position="127"/>
        <end position="137"/>
    </location>
</feature>
<feature type="compositionally biased region" description="Basic and acidic residues" evidence="1">
    <location>
        <begin position="144"/>
        <end position="153"/>
    </location>
</feature>
<protein>
    <submittedName>
        <fullName evidence="2">Uncharacterized protein</fullName>
    </submittedName>
</protein>